<proteinExistence type="predicted"/>
<dbReference type="InterPro" id="IPR029058">
    <property type="entry name" value="AB_hydrolase_fold"/>
</dbReference>
<dbReference type="Pfam" id="PF00561">
    <property type="entry name" value="Abhydrolase_1"/>
    <property type="match status" value="1"/>
</dbReference>
<dbReference type="Proteomes" id="UP000184386">
    <property type="component" value="Unassembled WGS sequence"/>
</dbReference>
<name>A0A1M6PTA2_9FIRM</name>
<dbReference type="Gene3D" id="3.40.50.1820">
    <property type="entry name" value="alpha/beta hydrolase"/>
    <property type="match status" value="1"/>
</dbReference>
<evidence type="ECO:0000313" key="2">
    <source>
        <dbReference type="EMBL" id="SHK11142.1"/>
    </source>
</evidence>
<dbReference type="PANTHER" id="PTHR43798">
    <property type="entry name" value="MONOACYLGLYCEROL LIPASE"/>
    <property type="match status" value="1"/>
</dbReference>
<evidence type="ECO:0000313" key="3">
    <source>
        <dbReference type="Proteomes" id="UP000184386"/>
    </source>
</evidence>
<dbReference type="STRING" id="1121322.SAMN02745136_01722"/>
<organism evidence="2 3">
    <name type="scientific">Anaerocolumna jejuensis DSM 15929</name>
    <dbReference type="NCBI Taxonomy" id="1121322"/>
    <lineage>
        <taxon>Bacteria</taxon>
        <taxon>Bacillati</taxon>
        <taxon>Bacillota</taxon>
        <taxon>Clostridia</taxon>
        <taxon>Lachnospirales</taxon>
        <taxon>Lachnospiraceae</taxon>
        <taxon>Anaerocolumna</taxon>
    </lineage>
</organism>
<dbReference type="EMBL" id="FRAC01000009">
    <property type="protein sequence ID" value="SHK11142.1"/>
    <property type="molecule type" value="Genomic_DNA"/>
</dbReference>
<dbReference type="PANTHER" id="PTHR43798:SF33">
    <property type="entry name" value="HYDROLASE, PUTATIVE (AFU_ORTHOLOGUE AFUA_2G14860)-RELATED"/>
    <property type="match status" value="1"/>
</dbReference>
<dbReference type="InterPro" id="IPR000073">
    <property type="entry name" value="AB_hydrolase_1"/>
</dbReference>
<sequence>MKTVTAFRTQEGKNEIFKAYDEFLQGWDFPYEEISIDTRYGKTYILAGGDKNNPPLLLLHGTGMNSIMWLKDIKTYAHKYRVYAVDIVGEPGKSDARQLPLKGNFYADWLYEVFNKLSIGKAIIIGISLGAWLGVKFAINYPDKTDKLVLLSPSGIGPQRKAFIFTALYYGIFGEKGTERLYAKINGNKPLPASILQYQKLIRNNFHYRHEAIPLFSNKELAKLSMPTVLLAGSKDIMLHSEKTAARLKTLLPQATICLLPEEGHSIVNPAEKIKEFL</sequence>
<accession>A0A1M6PTA2</accession>
<protein>
    <submittedName>
        <fullName evidence="2">Pimeloyl-ACP methyl ester carboxylesterase</fullName>
    </submittedName>
</protein>
<reference evidence="2 3" key="1">
    <citation type="submission" date="2016-11" db="EMBL/GenBank/DDBJ databases">
        <authorList>
            <person name="Jaros S."/>
            <person name="Januszkiewicz K."/>
            <person name="Wedrychowicz H."/>
        </authorList>
    </citation>
    <scope>NUCLEOTIDE SEQUENCE [LARGE SCALE GENOMIC DNA]</scope>
    <source>
        <strain evidence="2 3">DSM 15929</strain>
    </source>
</reference>
<dbReference type="RefSeq" id="WP_073274836.1">
    <property type="nucleotide sequence ID" value="NZ_FRAC01000009.1"/>
</dbReference>
<keyword evidence="3" id="KW-1185">Reference proteome</keyword>
<feature type="domain" description="AB hydrolase-1" evidence="1">
    <location>
        <begin position="54"/>
        <end position="267"/>
    </location>
</feature>
<dbReference type="GO" id="GO:0016020">
    <property type="term" value="C:membrane"/>
    <property type="evidence" value="ECO:0007669"/>
    <property type="project" value="TreeGrafter"/>
</dbReference>
<evidence type="ECO:0000259" key="1">
    <source>
        <dbReference type="Pfam" id="PF00561"/>
    </source>
</evidence>
<gene>
    <name evidence="2" type="ORF">SAMN02745136_01722</name>
</gene>
<dbReference type="AlphaFoldDB" id="A0A1M6PTA2"/>
<dbReference type="PRINTS" id="PR00111">
    <property type="entry name" value="ABHYDROLASE"/>
</dbReference>
<dbReference type="OrthoDB" id="5513277at2"/>
<dbReference type="SUPFAM" id="SSF53474">
    <property type="entry name" value="alpha/beta-Hydrolases"/>
    <property type="match status" value="1"/>
</dbReference>
<dbReference type="InterPro" id="IPR050266">
    <property type="entry name" value="AB_hydrolase_sf"/>
</dbReference>